<comment type="function">
    <text evidence="6">Together with LptD, is involved in the assembly of lipopolysaccharide (LPS) at the surface of the outer membrane. Required for the proper assembly of LptD. Binds LPS and may serve as the LPS recognition site at the outer membrane.</text>
</comment>
<organism evidence="8 9">
    <name type="scientific">Vibrio ulleungensis</name>
    <dbReference type="NCBI Taxonomy" id="2807619"/>
    <lineage>
        <taxon>Bacteria</taxon>
        <taxon>Pseudomonadati</taxon>
        <taxon>Pseudomonadota</taxon>
        <taxon>Gammaproteobacteria</taxon>
        <taxon>Vibrionales</taxon>
        <taxon>Vibrionaceae</taxon>
        <taxon>Vibrio</taxon>
    </lineage>
</organism>
<reference evidence="8 9" key="1">
    <citation type="submission" date="2021-02" db="EMBL/GenBank/DDBJ databases">
        <authorList>
            <person name="Park J.-S."/>
        </authorList>
    </citation>
    <scope>NUCLEOTIDE SEQUENCE [LARGE SCALE GENOMIC DNA]</scope>
    <source>
        <strain evidence="8 9">188UL20-2</strain>
    </source>
</reference>
<dbReference type="PANTHER" id="PTHR38098:SF1">
    <property type="entry name" value="LPS-ASSEMBLY LIPOPROTEIN LPTE"/>
    <property type="match status" value="1"/>
</dbReference>
<keyword evidence="2 6" id="KW-0472">Membrane</keyword>
<keyword evidence="5 6" id="KW-0449">Lipoprotein</keyword>
<comment type="similarity">
    <text evidence="6">Belongs to the LptE lipoprotein family.</text>
</comment>
<gene>
    <name evidence="6" type="primary">lptE</name>
    <name evidence="8" type="ORF">JQC93_08290</name>
</gene>
<dbReference type="Gene3D" id="3.30.160.150">
    <property type="entry name" value="Lipoprotein like domain"/>
    <property type="match status" value="1"/>
</dbReference>
<evidence type="ECO:0000256" key="3">
    <source>
        <dbReference type="ARBA" id="ARBA00023139"/>
    </source>
</evidence>
<name>A0ABS2HK19_9VIBR</name>
<evidence type="ECO:0000256" key="6">
    <source>
        <dbReference type="HAMAP-Rule" id="MF_01186"/>
    </source>
</evidence>
<keyword evidence="3 6" id="KW-0564">Palmitate</keyword>
<evidence type="ECO:0000256" key="5">
    <source>
        <dbReference type="ARBA" id="ARBA00023288"/>
    </source>
</evidence>
<keyword evidence="4 6" id="KW-0998">Cell outer membrane</keyword>
<dbReference type="Proteomes" id="UP000809621">
    <property type="component" value="Unassembled WGS sequence"/>
</dbReference>
<comment type="subunit">
    <text evidence="6">Component of the lipopolysaccharide transport and assembly complex. Interacts with LptD.</text>
</comment>
<evidence type="ECO:0000256" key="7">
    <source>
        <dbReference type="SAM" id="MobiDB-lite"/>
    </source>
</evidence>
<dbReference type="Pfam" id="PF04390">
    <property type="entry name" value="LptE"/>
    <property type="match status" value="1"/>
</dbReference>
<proteinExistence type="inferred from homology"/>
<evidence type="ECO:0000313" key="8">
    <source>
        <dbReference type="EMBL" id="MBM7036404.1"/>
    </source>
</evidence>
<dbReference type="HAMAP" id="MF_01186">
    <property type="entry name" value="LPS_assembly_LptE"/>
    <property type="match status" value="1"/>
</dbReference>
<feature type="region of interest" description="Disordered" evidence="7">
    <location>
        <begin position="172"/>
        <end position="191"/>
    </location>
</feature>
<keyword evidence="9" id="KW-1185">Reference proteome</keyword>
<dbReference type="EMBL" id="JAFEUM010000002">
    <property type="protein sequence ID" value="MBM7036404.1"/>
    <property type="molecule type" value="Genomic_DNA"/>
</dbReference>
<dbReference type="PROSITE" id="PS51257">
    <property type="entry name" value="PROKAR_LIPOPROTEIN"/>
    <property type="match status" value="1"/>
</dbReference>
<evidence type="ECO:0000256" key="4">
    <source>
        <dbReference type="ARBA" id="ARBA00023237"/>
    </source>
</evidence>
<comment type="caution">
    <text evidence="8">The sequence shown here is derived from an EMBL/GenBank/DDBJ whole genome shotgun (WGS) entry which is preliminary data.</text>
</comment>
<dbReference type="RefSeq" id="WP_205158045.1">
    <property type="nucleotide sequence ID" value="NZ_JAFEUM010000002.1"/>
</dbReference>
<accession>A0ABS2HK19</accession>
<evidence type="ECO:0000256" key="1">
    <source>
        <dbReference type="ARBA" id="ARBA00022729"/>
    </source>
</evidence>
<dbReference type="InterPro" id="IPR007485">
    <property type="entry name" value="LPS_assembly_LptE"/>
</dbReference>
<keyword evidence="1 6" id="KW-0732">Signal</keyword>
<sequence>MYKSLSVKLISALFISSILAGCGFHFRGDYFVPENIGTLSVTSFDQYSPLVRRINSELRMNGIEVVTPAANTPNLHLASESVSERTLSLYQNSRAAEKELTYVANYRVTIPNEGATSFSAKVTRSFLDNPLTVLAKSVERDQIEDEMRGQAAQQIIRQLARLKESEEFTSPYKEVEVDFDDDDSEPSLATP</sequence>
<evidence type="ECO:0000313" key="9">
    <source>
        <dbReference type="Proteomes" id="UP000809621"/>
    </source>
</evidence>
<evidence type="ECO:0000256" key="2">
    <source>
        <dbReference type="ARBA" id="ARBA00023136"/>
    </source>
</evidence>
<dbReference type="PANTHER" id="PTHR38098">
    <property type="entry name" value="LPS-ASSEMBLY LIPOPROTEIN LPTE"/>
    <property type="match status" value="1"/>
</dbReference>
<comment type="subcellular location">
    <subcellularLocation>
        <location evidence="6">Cell outer membrane</location>
        <topology evidence="6">Lipid-anchor</topology>
    </subcellularLocation>
</comment>
<protein>
    <recommendedName>
        <fullName evidence="6">LPS-assembly lipoprotein LptE</fullName>
    </recommendedName>
</protein>